<dbReference type="AlphaFoldDB" id="A0A167MVZ7"/>
<feature type="compositionally biased region" description="Low complexity" evidence="1">
    <location>
        <begin position="71"/>
        <end position="82"/>
    </location>
</feature>
<keyword evidence="3" id="KW-1185">Reference proteome</keyword>
<evidence type="ECO:0000256" key="1">
    <source>
        <dbReference type="SAM" id="MobiDB-lite"/>
    </source>
</evidence>
<feature type="region of interest" description="Disordered" evidence="1">
    <location>
        <begin position="48"/>
        <end position="90"/>
    </location>
</feature>
<organism evidence="2 3">
    <name type="scientific">Niveomyces insectorum RCEF 264</name>
    <dbReference type="NCBI Taxonomy" id="1081102"/>
    <lineage>
        <taxon>Eukaryota</taxon>
        <taxon>Fungi</taxon>
        <taxon>Dikarya</taxon>
        <taxon>Ascomycota</taxon>
        <taxon>Pezizomycotina</taxon>
        <taxon>Sordariomycetes</taxon>
        <taxon>Hypocreomycetidae</taxon>
        <taxon>Hypocreales</taxon>
        <taxon>Cordycipitaceae</taxon>
        <taxon>Niveomyces</taxon>
    </lineage>
</organism>
<sequence length="133" mass="14914">MNNVFWRPADGFYAVDRRAALALVDAITAVPSPQEQADTARLEAERAWQAEQKQARRAAQVQLKKKRKEAAATATTTTTTHPTTRRRLLGTCSWPSWPSFPKPAHPFSCGRVWRAGQPKQQRDTQTDKQQAGT</sequence>
<feature type="compositionally biased region" description="Low complexity" evidence="1">
    <location>
        <begin position="49"/>
        <end position="62"/>
    </location>
</feature>
<evidence type="ECO:0000313" key="2">
    <source>
        <dbReference type="EMBL" id="OAA54819.1"/>
    </source>
</evidence>
<dbReference type="EMBL" id="AZHD01000022">
    <property type="protein sequence ID" value="OAA54819.1"/>
    <property type="molecule type" value="Genomic_DNA"/>
</dbReference>
<dbReference type="Proteomes" id="UP000076874">
    <property type="component" value="Unassembled WGS sequence"/>
</dbReference>
<feature type="region of interest" description="Disordered" evidence="1">
    <location>
        <begin position="105"/>
        <end position="133"/>
    </location>
</feature>
<protein>
    <submittedName>
        <fullName evidence="2">Uncharacterized protein</fullName>
    </submittedName>
</protein>
<accession>A0A167MVZ7</accession>
<reference evidence="2 3" key="1">
    <citation type="journal article" date="2016" name="Genome Biol. Evol.">
        <title>Divergent and convergent evolution of fungal pathogenicity.</title>
        <authorList>
            <person name="Shang Y."/>
            <person name="Xiao G."/>
            <person name="Zheng P."/>
            <person name="Cen K."/>
            <person name="Zhan S."/>
            <person name="Wang C."/>
        </authorList>
    </citation>
    <scope>NUCLEOTIDE SEQUENCE [LARGE SCALE GENOMIC DNA]</scope>
    <source>
        <strain evidence="2 3">RCEF 264</strain>
    </source>
</reference>
<comment type="caution">
    <text evidence="2">The sequence shown here is derived from an EMBL/GenBank/DDBJ whole genome shotgun (WGS) entry which is preliminary data.</text>
</comment>
<name>A0A167MVZ7_9HYPO</name>
<evidence type="ECO:0000313" key="3">
    <source>
        <dbReference type="Proteomes" id="UP000076874"/>
    </source>
</evidence>
<proteinExistence type="predicted"/>
<gene>
    <name evidence="2" type="ORF">SPI_08690</name>
</gene>